<name>A0A0A9W2B9_LYGHE</name>
<proteinExistence type="predicted"/>
<dbReference type="SUPFAM" id="SSF53098">
    <property type="entry name" value="Ribonuclease H-like"/>
    <property type="match status" value="1"/>
</dbReference>
<reference evidence="1" key="1">
    <citation type="journal article" date="2014" name="PLoS ONE">
        <title>Transcriptome-Based Identification of ABC Transporters in the Western Tarnished Plant Bug Lygus hesperus.</title>
        <authorList>
            <person name="Hull J.J."/>
            <person name="Chaney K."/>
            <person name="Geib S.M."/>
            <person name="Fabrick J.A."/>
            <person name="Brent C.S."/>
            <person name="Walsh D."/>
            <person name="Lavine L.C."/>
        </authorList>
    </citation>
    <scope>NUCLEOTIDE SEQUENCE</scope>
</reference>
<protein>
    <submittedName>
        <fullName evidence="1">Copia protein</fullName>
    </submittedName>
</protein>
<feature type="non-terminal residue" evidence="1">
    <location>
        <position position="137"/>
    </location>
</feature>
<dbReference type="InterPro" id="IPR036397">
    <property type="entry name" value="RNaseH_sf"/>
</dbReference>
<dbReference type="InterPro" id="IPR039537">
    <property type="entry name" value="Retrotran_Ty1/copia-like"/>
</dbReference>
<dbReference type="GO" id="GO:0003676">
    <property type="term" value="F:nucleic acid binding"/>
    <property type="evidence" value="ECO:0007669"/>
    <property type="project" value="InterPro"/>
</dbReference>
<dbReference type="EMBL" id="GBHO01042043">
    <property type="protein sequence ID" value="JAG01561.1"/>
    <property type="molecule type" value="Transcribed_RNA"/>
</dbReference>
<feature type="non-terminal residue" evidence="1">
    <location>
        <position position="1"/>
    </location>
</feature>
<dbReference type="AlphaFoldDB" id="A0A0A9W2B9"/>
<accession>A0A0A9W2B9</accession>
<reference evidence="1" key="2">
    <citation type="submission" date="2014-07" db="EMBL/GenBank/DDBJ databases">
        <authorList>
            <person name="Hull J."/>
        </authorList>
    </citation>
    <scope>NUCLEOTIDE SEQUENCE</scope>
</reference>
<dbReference type="PANTHER" id="PTHR42648">
    <property type="entry name" value="TRANSPOSASE, PUTATIVE-RELATED"/>
    <property type="match status" value="1"/>
</dbReference>
<organism evidence="1">
    <name type="scientific">Lygus hesperus</name>
    <name type="common">Western plant bug</name>
    <dbReference type="NCBI Taxonomy" id="30085"/>
    <lineage>
        <taxon>Eukaryota</taxon>
        <taxon>Metazoa</taxon>
        <taxon>Ecdysozoa</taxon>
        <taxon>Arthropoda</taxon>
        <taxon>Hexapoda</taxon>
        <taxon>Insecta</taxon>
        <taxon>Pterygota</taxon>
        <taxon>Neoptera</taxon>
        <taxon>Paraneoptera</taxon>
        <taxon>Hemiptera</taxon>
        <taxon>Heteroptera</taxon>
        <taxon>Panheteroptera</taxon>
        <taxon>Cimicomorpha</taxon>
        <taxon>Miridae</taxon>
        <taxon>Mirini</taxon>
        <taxon>Lygus</taxon>
    </lineage>
</organism>
<dbReference type="InterPro" id="IPR012337">
    <property type="entry name" value="RNaseH-like_sf"/>
</dbReference>
<gene>
    <name evidence="1" type="primary">GIP_137</name>
    <name evidence="1" type="ORF">CM83_13172</name>
</gene>
<dbReference type="PANTHER" id="PTHR42648:SF28">
    <property type="entry name" value="TRANSPOSON-ENCODED PROTEIN WITH RIBONUCLEASE H-LIKE AND RETROVIRUS ZINC FINGER-LIKE DOMAINS"/>
    <property type="match status" value="1"/>
</dbReference>
<sequence>GFRVVFENKKVLIYRNRKLLISGELHDGLYQVIFNTQTRSCLASKSGDKDLLHRRMGHSSVFAPQSICEVCLQSKQTRASFKSLEEDRKPSRILEVVSSDIEGPLNPRTHDRMRYYVVFIDHFSHFTQVFLMKNKSE</sequence>
<dbReference type="Gene3D" id="3.30.420.10">
    <property type="entry name" value="Ribonuclease H-like superfamily/Ribonuclease H"/>
    <property type="match status" value="1"/>
</dbReference>
<evidence type="ECO:0000313" key="1">
    <source>
        <dbReference type="EMBL" id="JAG01561.1"/>
    </source>
</evidence>